<keyword evidence="5 7" id="KW-0460">Magnesium</keyword>
<proteinExistence type="inferred from homology"/>
<dbReference type="EMBL" id="RQGI01000046">
    <property type="protein sequence ID" value="TGL69506.1"/>
    <property type="molecule type" value="Genomic_DNA"/>
</dbReference>
<dbReference type="EC" id="3.6.1.66" evidence="7"/>
<feature type="binding site" evidence="7">
    <location>
        <begin position="10"/>
        <end position="15"/>
    </location>
    <ligand>
        <name>substrate</name>
    </ligand>
</feature>
<evidence type="ECO:0000256" key="2">
    <source>
        <dbReference type="ARBA" id="ARBA00022723"/>
    </source>
</evidence>
<dbReference type="Gene3D" id="3.90.950.10">
    <property type="match status" value="1"/>
</dbReference>
<keyword evidence="4 7" id="KW-0378">Hydrolase</keyword>
<dbReference type="InterPro" id="IPR002637">
    <property type="entry name" value="RdgB/HAM1"/>
</dbReference>
<comment type="caution">
    <text evidence="9">The sequence shown here is derived from an EMBL/GenBank/DDBJ whole genome shotgun (WGS) entry which is preliminary data.</text>
</comment>
<comment type="similarity">
    <text evidence="1 7 8">Belongs to the HAM1 NTPase family.</text>
</comment>
<dbReference type="Pfam" id="PF01725">
    <property type="entry name" value="Ham1p_like"/>
    <property type="match status" value="1"/>
</dbReference>
<feature type="active site" description="Proton acceptor" evidence="7">
    <location>
        <position position="72"/>
    </location>
</feature>
<reference evidence="10" key="1">
    <citation type="journal article" date="2019" name="PLoS Negl. Trop. Dis.">
        <title>Revisiting the worldwide diversity of Leptospira species in the environment.</title>
        <authorList>
            <person name="Vincent A.T."/>
            <person name="Schiettekatte O."/>
            <person name="Bourhy P."/>
            <person name="Veyrier F.J."/>
            <person name="Picardeau M."/>
        </authorList>
    </citation>
    <scope>NUCLEOTIDE SEQUENCE [LARGE SCALE GENOMIC DNA]</scope>
    <source>
        <strain evidence="10">201702449</strain>
    </source>
</reference>
<accession>A0ABY2MMH9</accession>
<comment type="function">
    <text evidence="7">Pyrophosphatase that catalyzes the hydrolysis of nucleoside triphosphates to their monophosphate derivatives, with a high preference for the non-canonical purine nucleotides XTP (xanthosine triphosphate), dITP (deoxyinosine triphosphate) and ITP. Seems to function as a house-cleaning enzyme that removes non-canonical purine nucleotides from the nucleotide pool, thus preventing their incorporation into DNA/RNA and avoiding chromosomal lesions.</text>
</comment>
<dbReference type="InterPro" id="IPR020922">
    <property type="entry name" value="dITP/XTP_pyrophosphatase"/>
</dbReference>
<dbReference type="PANTHER" id="PTHR11067">
    <property type="entry name" value="INOSINE TRIPHOSPHATE PYROPHOSPHATASE/HAM1 PROTEIN"/>
    <property type="match status" value="1"/>
</dbReference>
<keyword evidence="6 7" id="KW-0546">Nucleotide metabolism</keyword>
<comment type="catalytic activity">
    <reaction evidence="7">
        <text>ITP + H2O = IMP + diphosphate + H(+)</text>
        <dbReference type="Rhea" id="RHEA:29399"/>
        <dbReference type="ChEBI" id="CHEBI:15377"/>
        <dbReference type="ChEBI" id="CHEBI:15378"/>
        <dbReference type="ChEBI" id="CHEBI:33019"/>
        <dbReference type="ChEBI" id="CHEBI:58053"/>
        <dbReference type="ChEBI" id="CHEBI:61402"/>
        <dbReference type="EC" id="3.6.1.66"/>
    </reaction>
</comment>
<gene>
    <name evidence="9" type="primary">rdgB</name>
    <name evidence="9" type="ORF">EHQ60_11660</name>
</gene>
<comment type="subunit">
    <text evidence="7">Homodimer.</text>
</comment>
<dbReference type="NCBIfam" id="TIGR00042">
    <property type="entry name" value="RdgB/HAM1 family non-canonical purine NTP pyrophosphatase"/>
    <property type="match status" value="1"/>
</dbReference>
<feature type="binding site" evidence="7">
    <location>
        <begin position="154"/>
        <end position="157"/>
    </location>
    <ligand>
        <name>substrate</name>
    </ligand>
</feature>
<keyword evidence="10" id="KW-1185">Reference proteome</keyword>
<evidence type="ECO:0000256" key="3">
    <source>
        <dbReference type="ARBA" id="ARBA00022741"/>
    </source>
</evidence>
<feature type="binding site" evidence="7">
    <location>
        <begin position="182"/>
        <end position="183"/>
    </location>
    <ligand>
        <name>substrate</name>
    </ligand>
</feature>
<feature type="binding site" evidence="7">
    <location>
        <position position="72"/>
    </location>
    <ligand>
        <name>Mg(2+)</name>
        <dbReference type="ChEBI" id="CHEBI:18420"/>
    </ligand>
</feature>
<feature type="binding site" evidence="7">
    <location>
        <position position="177"/>
    </location>
    <ligand>
        <name>substrate</name>
    </ligand>
</feature>
<sequence>MTKKTLAFASGSDHKRKEMQMLLSPLDYEVVTPKTLGISFNPEESESTFVGNSFIKSKELFRLTGLPSFADDSGICVDALGGEPGVYSARFGGPGLSDKERALYLLKKLGENPNRKAHYSCVVSYVDAIHQISFEGKVEGVITSDYDEIGPYGFGYDPIFYYPNFGKRFSEVPEEEKNKVSHRKKAMELFLEWFQNIQ</sequence>
<evidence type="ECO:0000256" key="7">
    <source>
        <dbReference type="HAMAP-Rule" id="MF_01405"/>
    </source>
</evidence>
<protein>
    <recommendedName>
        <fullName evidence="7">dITP/XTP pyrophosphatase</fullName>
        <ecNumber evidence="7">3.6.1.66</ecNumber>
    </recommendedName>
    <alternativeName>
        <fullName evidence="7">Non-canonical purine NTP pyrophosphatase</fullName>
    </alternativeName>
    <alternativeName>
        <fullName evidence="7">Non-standard purine NTP pyrophosphatase</fullName>
    </alternativeName>
    <alternativeName>
        <fullName evidence="7">Nucleoside-triphosphate diphosphatase</fullName>
    </alternativeName>
    <alternativeName>
        <fullName evidence="7">Nucleoside-triphosphate pyrophosphatase</fullName>
        <shortName evidence="7">NTPase</shortName>
    </alternativeName>
</protein>
<evidence type="ECO:0000256" key="8">
    <source>
        <dbReference type="RuleBase" id="RU003781"/>
    </source>
</evidence>
<evidence type="ECO:0000313" key="9">
    <source>
        <dbReference type="EMBL" id="TGL69506.1"/>
    </source>
</evidence>
<evidence type="ECO:0000256" key="1">
    <source>
        <dbReference type="ARBA" id="ARBA00008023"/>
    </source>
</evidence>
<keyword evidence="3 7" id="KW-0547">Nucleotide-binding</keyword>
<evidence type="ECO:0000256" key="5">
    <source>
        <dbReference type="ARBA" id="ARBA00022842"/>
    </source>
</evidence>
<evidence type="ECO:0000256" key="4">
    <source>
        <dbReference type="ARBA" id="ARBA00022801"/>
    </source>
</evidence>
<feature type="binding site" evidence="7">
    <location>
        <position position="43"/>
    </location>
    <ligand>
        <name>Mg(2+)</name>
        <dbReference type="ChEBI" id="CHEBI:18420"/>
    </ligand>
</feature>
<dbReference type="CDD" id="cd00515">
    <property type="entry name" value="HAM1"/>
    <property type="match status" value="1"/>
</dbReference>
<keyword evidence="2 7" id="KW-0479">Metal-binding</keyword>
<comment type="catalytic activity">
    <reaction evidence="7">
        <text>dITP + H2O = dIMP + diphosphate + H(+)</text>
        <dbReference type="Rhea" id="RHEA:28342"/>
        <dbReference type="ChEBI" id="CHEBI:15377"/>
        <dbReference type="ChEBI" id="CHEBI:15378"/>
        <dbReference type="ChEBI" id="CHEBI:33019"/>
        <dbReference type="ChEBI" id="CHEBI:61194"/>
        <dbReference type="ChEBI" id="CHEBI:61382"/>
        <dbReference type="EC" id="3.6.1.66"/>
    </reaction>
</comment>
<evidence type="ECO:0000256" key="6">
    <source>
        <dbReference type="ARBA" id="ARBA00023080"/>
    </source>
</evidence>
<evidence type="ECO:0000313" key="10">
    <source>
        <dbReference type="Proteomes" id="UP000297352"/>
    </source>
</evidence>
<name>A0ABY2MMH9_9LEPT</name>
<dbReference type="PANTHER" id="PTHR11067:SF9">
    <property type="entry name" value="INOSINE TRIPHOSPHATE PYROPHOSPHATASE"/>
    <property type="match status" value="1"/>
</dbReference>
<organism evidence="9 10">
    <name type="scientific">Leptospira levettii</name>
    <dbReference type="NCBI Taxonomy" id="2023178"/>
    <lineage>
        <taxon>Bacteria</taxon>
        <taxon>Pseudomonadati</taxon>
        <taxon>Spirochaetota</taxon>
        <taxon>Spirochaetia</taxon>
        <taxon>Leptospirales</taxon>
        <taxon>Leptospiraceae</taxon>
        <taxon>Leptospira</taxon>
    </lineage>
</organism>
<comment type="cofactor">
    <cofactor evidence="7">
        <name>Mg(2+)</name>
        <dbReference type="ChEBI" id="CHEBI:18420"/>
    </cofactor>
    <text evidence="7">Binds 1 Mg(2+) ion per subunit.</text>
</comment>
<dbReference type="SUPFAM" id="SSF52972">
    <property type="entry name" value="ITPase-like"/>
    <property type="match status" value="1"/>
</dbReference>
<dbReference type="InterPro" id="IPR029001">
    <property type="entry name" value="ITPase-like_fam"/>
</dbReference>
<dbReference type="RefSeq" id="WP_135603592.1">
    <property type="nucleotide sequence ID" value="NZ_JAMQPT010000002.1"/>
</dbReference>
<dbReference type="Proteomes" id="UP000297352">
    <property type="component" value="Unassembled WGS sequence"/>
</dbReference>
<comment type="catalytic activity">
    <reaction evidence="7">
        <text>XTP + H2O = XMP + diphosphate + H(+)</text>
        <dbReference type="Rhea" id="RHEA:28610"/>
        <dbReference type="ChEBI" id="CHEBI:15377"/>
        <dbReference type="ChEBI" id="CHEBI:15378"/>
        <dbReference type="ChEBI" id="CHEBI:33019"/>
        <dbReference type="ChEBI" id="CHEBI:57464"/>
        <dbReference type="ChEBI" id="CHEBI:61314"/>
        <dbReference type="EC" id="3.6.1.66"/>
    </reaction>
</comment>
<dbReference type="HAMAP" id="MF_01405">
    <property type="entry name" value="Non_canon_purine_NTPase"/>
    <property type="match status" value="1"/>
</dbReference>
<feature type="binding site" evidence="7">
    <location>
        <position position="73"/>
    </location>
    <ligand>
        <name>substrate</name>
    </ligand>
</feature>